<dbReference type="GO" id="GO:0051536">
    <property type="term" value="F:iron-sulfur cluster binding"/>
    <property type="evidence" value="ECO:0007669"/>
    <property type="project" value="InterPro"/>
</dbReference>
<dbReference type="Gene3D" id="3.10.20.440">
    <property type="entry name" value="2Fe-2S iron-sulphur cluster binding domain, sarcosine oxidase, alpha subunit, N-terminal domain"/>
    <property type="match status" value="1"/>
</dbReference>
<organism evidence="3 4">
    <name type="scientific">Pseudoalteromonas piscicida</name>
    <dbReference type="NCBI Taxonomy" id="43662"/>
    <lineage>
        <taxon>Bacteria</taxon>
        <taxon>Pseudomonadati</taxon>
        <taxon>Pseudomonadota</taxon>
        <taxon>Gammaproteobacteria</taxon>
        <taxon>Alteromonadales</taxon>
        <taxon>Pseudoalteromonadaceae</taxon>
        <taxon>Pseudoalteromonas</taxon>
    </lineage>
</organism>
<dbReference type="AlphaFoldDB" id="A0A2A5JRC1"/>
<dbReference type="OrthoDB" id="573392at2"/>
<dbReference type="Pfam" id="PF13510">
    <property type="entry name" value="Fer2_4"/>
    <property type="match status" value="1"/>
</dbReference>
<proteinExistence type="predicted"/>
<dbReference type="RefSeq" id="WP_099641891.1">
    <property type="nucleotide sequence ID" value="NZ_JAQPZX010000009.1"/>
</dbReference>
<dbReference type="EMBL" id="NKHF01000042">
    <property type="protein sequence ID" value="PCK31940.1"/>
    <property type="molecule type" value="Genomic_DNA"/>
</dbReference>
<dbReference type="Proteomes" id="UP000228621">
    <property type="component" value="Unassembled WGS sequence"/>
</dbReference>
<protein>
    <submittedName>
        <fullName evidence="3">(2Fe-2S)-binding protein</fullName>
    </submittedName>
</protein>
<gene>
    <name evidence="3" type="ORF">CEX98_09790</name>
</gene>
<evidence type="ECO:0000256" key="2">
    <source>
        <dbReference type="ARBA" id="ARBA00023075"/>
    </source>
</evidence>
<dbReference type="InterPro" id="IPR042204">
    <property type="entry name" value="2Fe-2S-bd_N"/>
</dbReference>
<dbReference type="SUPFAM" id="SSF54292">
    <property type="entry name" value="2Fe-2S ferredoxin-like"/>
    <property type="match status" value="1"/>
</dbReference>
<accession>A0A2A5JRC1</accession>
<evidence type="ECO:0000313" key="4">
    <source>
        <dbReference type="Proteomes" id="UP000228621"/>
    </source>
</evidence>
<keyword evidence="2" id="KW-0830">Ubiquinone</keyword>
<keyword evidence="1" id="KW-0560">Oxidoreductase</keyword>
<keyword evidence="4" id="KW-1185">Reference proteome</keyword>
<name>A0A2A5JRC1_PSEO7</name>
<comment type="caution">
    <text evidence="3">The sequence shown here is derived from an EMBL/GenBank/DDBJ whole genome shotgun (WGS) entry which is preliminary data.</text>
</comment>
<sequence length="103" mass="11478">MSELSRTQDITEPEGLQFQIRVNEETVNACDGETVLSVLLAANYKQIMENDRQAVSGAYCGMGVCHCCQVTINKQHKQKACQTLVQPNMQVETKQNRFKQAGA</sequence>
<dbReference type="InterPro" id="IPR036010">
    <property type="entry name" value="2Fe-2S_ferredoxin-like_sf"/>
</dbReference>
<evidence type="ECO:0000256" key="1">
    <source>
        <dbReference type="ARBA" id="ARBA00023002"/>
    </source>
</evidence>
<reference evidence="4" key="1">
    <citation type="journal article" date="2019" name="Genome Announc.">
        <title>Draft Genome Sequence of Pseudoalteromonas piscicida Strain 36Y ROTHPW, an Hypersaline Seawater Isolate from the South Coast of Sonora, Mexico.</title>
        <authorList>
            <person name="Sanchez-Diaz R."/>
            <person name="Molina-Garza Z.J."/>
            <person name="Cruz-Suarez L.E."/>
            <person name="Selvin J."/>
            <person name="Kiran G.S."/>
            <person name="Ibarra-Gamez J.C."/>
            <person name="Gomez-Gil B."/>
            <person name="Galaviz-Silva L."/>
        </authorList>
    </citation>
    <scope>NUCLEOTIDE SEQUENCE [LARGE SCALE GENOMIC DNA]</scope>
    <source>
        <strain evidence="4">36Y_RITHPW</strain>
    </source>
</reference>
<dbReference type="GO" id="GO:0016491">
    <property type="term" value="F:oxidoreductase activity"/>
    <property type="evidence" value="ECO:0007669"/>
    <property type="project" value="UniProtKB-KW"/>
</dbReference>
<evidence type="ECO:0000313" key="3">
    <source>
        <dbReference type="EMBL" id="PCK31940.1"/>
    </source>
</evidence>